<comment type="caution">
    <text evidence="1">The sequence shown here is derived from an EMBL/GenBank/DDBJ whole genome shotgun (WGS) entry which is preliminary data.</text>
</comment>
<reference evidence="1" key="1">
    <citation type="journal article" date="2015" name="Nature">
        <title>Complex archaea that bridge the gap between prokaryotes and eukaryotes.</title>
        <authorList>
            <person name="Spang A."/>
            <person name="Saw J.H."/>
            <person name="Jorgensen S.L."/>
            <person name="Zaremba-Niedzwiedzka K."/>
            <person name="Martijn J."/>
            <person name="Lind A.E."/>
            <person name="van Eijk R."/>
            <person name="Schleper C."/>
            <person name="Guy L."/>
            <person name="Ettema T.J."/>
        </authorList>
    </citation>
    <scope>NUCLEOTIDE SEQUENCE</scope>
</reference>
<gene>
    <name evidence="1" type="ORF">LCGC14_2648220</name>
</gene>
<protein>
    <submittedName>
        <fullName evidence="1">Uncharacterized protein</fullName>
    </submittedName>
</protein>
<proteinExistence type="predicted"/>
<organism evidence="1">
    <name type="scientific">marine sediment metagenome</name>
    <dbReference type="NCBI Taxonomy" id="412755"/>
    <lineage>
        <taxon>unclassified sequences</taxon>
        <taxon>metagenomes</taxon>
        <taxon>ecological metagenomes</taxon>
    </lineage>
</organism>
<dbReference type="EMBL" id="LAZR01045849">
    <property type="protein sequence ID" value="KKK97894.1"/>
    <property type="molecule type" value="Genomic_DNA"/>
</dbReference>
<name>A0A0F9C631_9ZZZZ</name>
<sequence>EVNGPDGVSISVGEWIQLHTGWWKLRLRPDAFLVVGDLFCCFLREYDSRHCTNDADWEIQGPKGFEDNTHVCTEHLTEMLDPTEAYTITPIAGA</sequence>
<feature type="non-terminal residue" evidence="1">
    <location>
        <position position="1"/>
    </location>
</feature>
<accession>A0A0F9C631</accession>
<evidence type="ECO:0000313" key="1">
    <source>
        <dbReference type="EMBL" id="KKK97894.1"/>
    </source>
</evidence>
<dbReference type="AlphaFoldDB" id="A0A0F9C631"/>